<dbReference type="InterPro" id="IPR036396">
    <property type="entry name" value="Cyt_P450_sf"/>
</dbReference>
<keyword evidence="6" id="KW-0503">Monooxygenase</keyword>
<comment type="similarity">
    <text evidence="6">Belongs to the cytochrome P450 family.</text>
</comment>
<dbReference type="AlphaFoldDB" id="A0A9W8NC03"/>
<dbReference type="SUPFAM" id="SSF48264">
    <property type="entry name" value="Cytochrome P450"/>
    <property type="match status" value="1"/>
</dbReference>
<keyword evidence="2 5" id="KW-0349">Heme</keyword>
<gene>
    <name evidence="7" type="ORF">NPX13_g6724</name>
</gene>
<dbReference type="GO" id="GO:0005506">
    <property type="term" value="F:iron ion binding"/>
    <property type="evidence" value="ECO:0007669"/>
    <property type="project" value="InterPro"/>
</dbReference>
<evidence type="ECO:0000256" key="2">
    <source>
        <dbReference type="ARBA" id="ARBA00022617"/>
    </source>
</evidence>
<comment type="caution">
    <text evidence="7">The sequence shown here is derived from an EMBL/GenBank/DDBJ whole genome shotgun (WGS) entry which is preliminary data.</text>
</comment>
<dbReference type="InterPro" id="IPR017972">
    <property type="entry name" value="Cyt_P450_CS"/>
</dbReference>
<keyword evidence="4 5" id="KW-0408">Iron</keyword>
<sequence length="374" mass="42345">MRSFEPTMVGQIDVFLEQVRLASKKSEPVNMTDLTKRLGADIVGHLAFGYALNMQTDPTNRFVLKGLAIGAYKNNSWMQWPILKNIRLQTIMTLIGSKSRKMYEELLRQMITGRLSQEKHAKNDLYSFVVDHLDDPTVGITTSELWSEAVFFFPAGGDTVTTAMSALFFYLAQYREVYNKLAREIRETFASEDSIRSGPQLASCRYLRACIDEALRISPPVGGTLWRELSSDELKNGPFVVDGHVIPPGTQVGVNTYALHHDEEYFDDPFTFRPERWLTEDRATLSRMNSAFTPFSMGARGCAGKAMAYLEASLVIAKTLWCFDFELAPGNQGQVGMGVPGKRYGRHRPKEFQLYDTFGSRHDGPNLMFRERDL</sequence>
<dbReference type="InterPro" id="IPR050121">
    <property type="entry name" value="Cytochrome_P450_monoxygenase"/>
</dbReference>
<accession>A0A9W8NC03</accession>
<reference evidence="7" key="1">
    <citation type="submission" date="2022-07" db="EMBL/GenBank/DDBJ databases">
        <title>Genome Sequence of Xylaria arbuscula.</title>
        <authorList>
            <person name="Buettner E."/>
        </authorList>
    </citation>
    <scope>NUCLEOTIDE SEQUENCE</scope>
    <source>
        <strain evidence="7">VT107</strain>
    </source>
</reference>
<dbReference type="Pfam" id="PF00067">
    <property type="entry name" value="p450"/>
    <property type="match status" value="1"/>
</dbReference>
<dbReference type="Gene3D" id="1.10.630.10">
    <property type="entry name" value="Cytochrome P450"/>
    <property type="match status" value="1"/>
</dbReference>
<keyword evidence="3 5" id="KW-0479">Metal-binding</keyword>
<protein>
    <submittedName>
        <fullName evidence="7">Uncharacterized protein</fullName>
    </submittedName>
</protein>
<keyword evidence="6" id="KW-0560">Oxidoreductase</keyword>
<dbReference type="PANTHER" id="PTHR24305:SF226">
    <property type="entry name" value="CYTOCHROME P450 MONOOXYGENASE"/>
    <property type="match status" value="1"/>
</dbReference>
<dbReference type="PROSITE" id="PS00086">
    <property type="entry name" value="CYTOCHROME_P450"/>
    <property type="match status" value="1"/>
</dbReference>
<proteinExistence type="inferred from homology"/>
<evidence type="ECO:0000256" key="3">
    <source>
        <dbReference type="ARBA" id="ARBA00022723"/>
    </source>
</evidence>
<dbReference type="PRINTS" id="PR00385">
    <property type="entry name" value="P450"/>
</dbReference>
<dbReference type="InterPro" id="IPR001128">
    <property type="entry name" value="Cyt_P450"/>
</dbReference>
<keyword evidence="8" id="KW-1185">Reference proteome</keyword>
<name>A0A9W8NC03_9PEZI</name>
<dbReference type="GO" id="GO:0016705">
    <property type="term" value="F:oxidoreductase activity, acting on paired donors, with incorporation or reduction of molecular oxygen"/>
    <property type="evidence" value="ECO:0007669"/>
    <property type="project" value="InterPro"/>
</dbReference>
<comment type="cofactor">
    <cofactor evidence="1 5">
        <name>heme</name>
        <dbReference type="ChEBI" id="CHEBI:30413"/>
    </cofactor>
</comment>
<evidence type="ECO:0000256" key="1">
    <source>
        <dbReference type="ARBA" id="ARBA00001971"/>
    </source>
</evidence>
<evidence type="ECO:0000256" key="6">
    <source>
        <dbReference type="RuleBase" id="RU000461"/>
    </source>
</evidence>
<dbReference type="VEuPathDB" id="FungiDB:F4678DRAFT_453815"/>
<dbReference type="EMBL" id="JANPWZ010001227">
    <property type="protein sequence ID" value="KAJ3567558.1"/>
    <property type="molecule type" value="Genomic_DNA"/>
</dbReference>
<dbReference type="InterPro" id="IPR002401">
    <property type="entry name" value="Cyt_P450_E_grp-I"/>
</dbReference>
<evidence type="ECO:0000256" key="4">
    <source>
        <dbReference type="ARBA" id="ARBA00023004"/>
    </source>
</evidence>
<dbReference type="GO" id="GO:0004497">
    <property type="term" value="F:monooxygenase activity"/>
    <property type="evidence" value="ECO:0007669"/>
    <property type="project" value="UniProtKB-KW"/>
</dbReference>
<evidence type="ECO:0000313" key="8">
    <source>
        <dbReference type="Proteomes" id="UP001148614"/>
    </source>
</evidence>
<feature type="binding site" description="axial binding residue" evidence="5">
    <location>
        <position position="302"/>
    </location>
    <ligand>
        <name>heme</name>
        <dbReference type="ChEBI" id="CHEBI:30413"/>
    </ligand>
    <ligandPart>
        <name>Fe</name>
        <dbReference type="ChEBI" id="CHEBI:18248"/>
    </ligandPart>
</feature>
<evidence type="ECO:0000313" key="7">
    <source>
        <dbReference type="EMBL" id="KAJ3567558.1"/>
    </source>
</evidence>
<dbReference type="PRINTS" id="PR00463">
    <property type="entry name" value="EP450I"/>
</dbReference>
<dbReference type="GO" id="GO:0020037">
    <property type="term" value="F:heme binding"/>
    <property type="evidence" value="ECO:0007669"/>
    <property type="project" value="InterPro"/>
</dbReference>
<organism evidence="7 8">
    <name type="scientific">Xylaria arbuscula</name>
    <dbReference type="NCBI Taxonomy" id="114810"/>
    <lineage>
        <taxon>Eukaryota</taxon>
        <taxon>Fungi</taxon>
        <taxon>Dikarya</taxon>
        <taxon>Ascomycota</taxon>
        <taxon>Pezizomycotina</taxon>
        <taxon>Sordariomycetes</taxon>
        <taxon>Xylariomycetidae</taxon>
        <taxon>Xylariales</taxon>
        <taxon>Xylariaceae</taxon>
        <taxon>Xylaria</taxon>
    </lineage>
</organism>
<dbReference type="Proteomes" id="UP001148614">
    <property type="component" value="Unassembled WGS sequence"/>
</dbReference>
<evidence type="ECO:0000256" key="5">
    <source>
        <dbReference type="PIRSR" id="PIRSR602401-1"/>
    </source>
</evidence>
<dbReference type="PANTHER" id="PTHR24305">
    <property type="entry name" value="CYTOCHROME P450"/>
    <property type="match status" value="1"/>
</dbReference>